<accession>A0A2N9VUU2</accession>
<sequence length="205" mass="22499">MATAVKALTGVVRVADMTRLSKAAVSTQVRDTAWLAHIKQIRRQLSFSKGKALLHQIFDDAEVARPFVKCLPAHHRTLGFATQEHEIFLQDVTWDDIVIQCAAELLLGPADNGALNNADSVGHEQLENYLYLATCYTGLNRRALDAYASELSAVAGLIVRPRLTTGPTHSSWAKIKPGDSLYETAIGTGCRLYKRSGEPQPLRDT</sequence>
<name>A0A2N9VUU2_9HYPH</name>
<keyword evidence="2" id="KW-1185">Reference proteome</keyword>
<gene>
    <name evidence="1" type="ORF">B5P45_19505</name>
</gene>
<proteinExistence type="predicted"/>
<dbReference type="Proteomes" id="UP000232163">
    <property type="component" value="Unassembled WGS sequence"/>
</dbReference>
<reference evidence="2" key="1">
    <citation type="journal article" date="2017" name="Int J Environ Stud">
        <title>Does the Miocene-Pliocene relict legume Oxytropis triphylla form nitrogen-fixing nodules with a combination of bacterial strains?</title>
        <authorList>
            <person name="Safronova V."/>
            <person name="Belimov A."/>
            <person name="Sazanova A."/>
            <person name="Kuznetsova I."/>
            <person name="Popova J."/>
            <person name="Andronov E."/>
            <person name="Verkhozina A."/>
            <person name="Tikhonovich I."/>
        </authorList>
    </citation>
    <scope>NUCLEOTIDE SEQUENCE [LARGE SCALE GENOMIC DNA]</scope>
    <source>
        <strain evidence="2">Tri-38</strain>
    </source>
</reference>
<dbReference type="KEGG" id="pht:BLM14_26575"/>
<comment type="caution">
    <text evidence="1">The sequence shown here is derived from an EMBL/GenBank/DDBJ whole genome shotgun (WGS) entry which is preliminary data.</text>
</comment>
<organism evidence="1 2">
    <name type="scientific">Phyllobacterium zundukense</name>
    <dbReference type="NCBI Taxonomy" id="1867719"/>
    <lineage>
        <taxon>Bacteria</taxon>
        <taxon>Pseudomonadati</taxon>
        <taxon>Pseudomonadota</taxon>
        <taxon>Alphaproteobacteria</taxon>
        <taxon>Hyphomicrobiales</taxon>
        <taxon>Phyllobacteriaceae</taxon>
        <taxon>Phyllobacterium</taxon>
    </lineage>
</organism>
<dbReference type="EMBL" id="MZMT01000044">
    <property type="protein sequence ID" value="PIO43260.1"/>
    <property type="molecule type" value="Genomic_DNA"/>
</dbReference>
<protein>
    <submittedName>
        <fullName evidence="1">Uncharacterized protein</fullName>
    </submittedName>
</protein>
<evidence type="ECO:0000313" key="2">
    <source>
        <dbReference type="Proteomes" id="UP000232163"/>
    </source>
</evidence>
<evidence type="ECO:0000313" key="1">
    <source>
        <dbReference type="EMBL" id="PIO43260.1"/>
    </source>
</evidence>
<dbReference type="AlphaFoldDB" id="A0A2N9VUU2"/>